<dbReference type="EMBL" id="GBRH01282638">
    <property type="protein sequence ID" value="JAD15257.1"/>
    <property type="molecule type" value="Transcribed_RNA"/>
</dbReference>
<reference evidence="1" key="1">
    <citation type="submission" date="2014-09" db="EMBL/GenBank/DDBJ databases">
        <authorList>
            <person name="Magalhaes I.L.F."/>
            <person name="Oliveira U."/>
            <person name="Santos F.R."/>
            <person name="Vidigal T.H.D.A."/>
            <person name="Brescovit A.D."/>
            <person name="Santos A.J."/>
        </authorList>
    </citation>
    <scope>NUCLEOTIDE SEQUENCE</scope>
    <source>
        <tissue evidence="1">Shoot tissue taken approximately 20 cm above the soil surface</tissue>
    </source>
</reference>
<name>A0A0A8XU79_ARUDO</name>
<dbReference type="AlphaFoldDB" id="A0A0A8XU79"/>
<proteinExistence type="predicted"/>
<evidence type="ECO:0000313" key="1">
    <source>
        <dbReference type="EMBL" id="JAD15257.1"/>
    </source>
</evidence>
<organism evidence="1">
    <name type="scientific">Arundo donax</name>
    <name type="common">Giant reed</name>
    <name type="synonym">Donax arundinaceus</name>
    <dbReference type="NCBI Taxonomy" id="35708"/>
    <lineage>
        <taxon>Eukaryota</taxon>
        <taxon>Viridiplantae</taxon>
        <taxon>Streptophyta</taxon>
        <taxon>Embryophyta</taxon>
        <taxon>Tracheophyta</taxon>
        <taxon>Spermatophyta</taxon>
        <taxon>Magnoliopsida</taxon>
        <taxon>Liliopsida</taxon>
        <taxon>Poales</taxon>
        <taxon>Poaceae</taxon>
        <taxon>PACMAD clade</taxon>
        <taxon>Arundinoideae</taxon>
        <taxon>Arundineae</taxon>
        <taxon>Arundo</taxon>
    </lineage>
</organism>
<sequence length="59" mass="6693">MCGPSLLHLQSNPATALYIIFSLGWRFFPFYSMCQHGHAKFPGVLDHRDANNTSTHFNP</sequence>
<protein>
    <submittedName>
        <fullName evidence="1">Uncharacterized protein</fullName>
    </submittedName>
</protein>
<reference evidence="1" key="2">
    <citation type="journal article" date="2015" name="Data Brief">
        <title>Shoot transcriptome of the giant reed, Arundo donax.</title>
        <authorList>
            <person name="Barrero R.A."/>
            <person name="Guerrero F.D."/>
            <person name="Moolhuijzen P."/>
            <person name="Goolsby J.A."/>
            <person name="Tidwell J."/>
            <person name="Bellgard S.E."/>
            <person name="Bellgard M.I."/>
        </authorList>
    </citation>
    <scope>NUCLEOTIDE SEQUENCE</scope>
    <source>
        <tissue evidence="1">Shoot tissue taken approximately 20 cm above the soil surface</tissue>
    </source>
</reference>
<accession>A0A0A8XU79</accession>